<dbReference type="RefSeq" id="WP_154382054.1">
    <property type="nucleotide sequence ID" value="NZ_WKJJ01000033.1"/>
</dbReference>
<comment type="caution">
    <text evidence="2">The sequence shown here is derived from an EMBL/GenBank/DDBJ whole genome shotgun (WGS) entry which is preliminary data.</text>
</comment>
<dbReference type="Proteomes" id="UP000446768">
    <property type="component" value="Unassembled WGS sequence"/>
</dbReference>
<evidence type="ECO:0000256" key="1">
    <source>
        <dbReference type="SAM" id="MobiDB-lite"/>
    </source>
</evidence>
<sequence>MKPDKVTEASSATSRHTPRNPASRIPCCDTNLAAGAVVACILLLSACATDKPAPPAPAKRPVAARPNPSPAPVHAPSVPAPAEPASATSPPSATPLRPESPAATAAAEWQQLARYQKSPFQVLTLTETQAGLQPMPGSVGIYSLPAPKPGAMRLRLALRPDSPVRLGAGAYTVQLQLVFEYIERRSCKAPSCHGEVEEASRKAAKSVRLLLTPQHGYVAETTLPLPLARPGQPDRDYDVGYADLVLKVRRVTIAPARNSRLALP</sequence>
<feature type="compositionally biased region" description="Pro residues" evidence="1">
    <location>
        <begin position="67"/>
        <end position="82"/>
    </location>
</feature>
<keyword evidence="3" id="KW-1185">Reference proteome</keyword>
<feature type="region of interest" description="Disordered" evidence="1">
    <location>
        <begin position="1"/>
        <end position="25"/>
    </location>
</feature>
<protein>
    <submittedName>
        <fullName evidence="2">Uncharacterized protein</fullName>
    </submittedName>
</protein>
<proteinExistence type="predicted"/>
<organism evidence="2 3">
    <name type="scientific">Pseudoduganella rivuli</name>
    <dbReference type="NCBI Taxonomy" id="2666085"/>
    <lineage>
        <taxon>Bacteria</taxon>
        <taxon>Pseudomonadati</taxon>
        <taxon>Pseudomonadota</taxon>
        <taxon>Betaproteobacteria</taxon>
        <taxon>Burkholderiales</taxon>
        <taxon>Oxalobacteraceae</taxon>
        <taxon>Telluria group</taxon>
        <taxon>Pseudoduganella</taxon>
    </lineage>
</organism>
<feature type="region of interest" description="Disordered" evidence="1">
    <location>
        <begin position="51"/>
        <end position="108"/>
    </location>
</feature>
<reference evidence="2 3" key="1">
    <citation type="submission" date="2019-11" db="EMBL/GenBank/DDBJ databases">
        <title>Novel species isolated from a subtropical stream in China.</title>
        <authorList>
            <person name="Lu H."/>
        </authorList>
    </citation>
    <scope>NUCLEOTIDE SEQUENCE [LARGE SCALE GENOMIC DNA]</scope>
    <source>
        <strain evidence="2 3">FT92W</strain>
    </source>
</reference>
<feature type="compositionally biased region" description="Low complexity" evidence="1">
    <location>
        <begin position="83"/>
        <end position="95"/>
    </location>
</feature>
<accession>A0A7X2IUS1</accession>
<gene>
    <name evidence="2" type="ORF">GJ700_32775</name>
</gene>
<name>A0A7X2IUS1_9BURK</name>
<evidence type="ECO:0000313" key="3">
    <source>
        <dbReference type="Proteomes" id="UP000446768"/>
    </source>
</evidence>
<dbReference type="AlphaFoldDB" id="A0A7X2IUS1"/>
<evidence type="ECO:0000313" key="2">
    <source>
        <dbReference type="EMBL" id="MRV76496.1"/>
    </source>
</evidence>
<dbReference type="EMBL" id="WKJJ01000033">
    <property type="protein sequence ID" value="MRV76496.1"/>
    <property type="molecule type" value="Genomic_DNA"/>
</dbReference>